<dbReference type="GO" id="GO:0005549">
    <property type="term" value="F:odorant binding"/>
    <property type="evidence" value="ECO:0007669"/>
    <property type="project" value="InterPro"/>
</dbReference>
<dbReference type="SMR" id="A0A0L7KMU8"/>
<accession>A0A0L7KMU8</accession>
<dbReference type="Pfam" id="PF01395">
    <property type="entry name" value="PBP_GOBP"/>
    <property type="match status" value="1"/>
</dbReference>
<dbReference type="EMBL" id="JTDY01008753">
    <property type="protein sequence ID" value="KOB64416.1"/>
    <property type="molecule type" value="Genomic_DNA"/>
</dbReference>
<gene>
    <name evidence="1" type="ORF">OBRU01_24313</name>
</gene>
<comment type="caution">
    <text evidence="1">The sequence shown here is derived from an EMBL/GenBank/DDBJ whole genome shotgun (WGS) entry which is preliminary data.</text>
</comment>
<dbReference type="AlphaFoldDB" id="A0A0L7KMU8"/>
<sequence length="107" mass="11650">MCIKDNLITGEDIANLRAKKVPTGPNSGCFLACVMRQIGIMDDAGLIQKETALELAKSVFDDDEEIKVIADYLHSCSHVNTEAVSDGEKGCERALIAFKCMRDNASQ</sequence>
<dbReference type="Gene3D" id="1.10.238.20">
    <property type="entry name" value="Pheromone/general odorant binding protein domain"/>
    <property type="match status" value="1"/>
</dbReference>
<dbReference type="SMART" id="SM00708">
    <property type="entry name" value="PhBP"/>
    <property type="match status" value="1"/>
</dbReference>
<reference evidence="1 2" key="1">
    <citation type="journal article" date="2015" name="Genome Biol. Evol.">
        <title>The genome of winter moth (Operophtera brumata) provides a genomic perspective on sexual dimorphism and phenology.</title>
        <authorList>
            <person name="Derks M.F."/>
            <person name="Smit S."/>
            <person name="Salis L."/>
            <person name="Schijlen E."/>
            <person name="Bossers A."/>
            <person name="Mateman C."/>
            <person name="Pijl A.S."/>
            <person name="de Ridder D."/>
            <person name="Groenen M.A."/>
            <person name="Visser M.E."/>
            <person name="Megens H.J."/>
        </authorList>
    </citation>
    <scope>NUCLEOTIDE SEQUENCE [LARGE SCALE GENOMIC DNA]</scope>
    <source>
        <strain evidence="1">WM2013NL</strain>
        <tissue evidence="1">Head and thorax</tissue>
    </source>
</reference>
<dbReference type="Proteomes" id="UP000037510">
    <property type="component" value="Unassembled WGS sequence"/>
</dbReference>
<evidence type="ECO:0000313" key="1">
    <source>
        <dbReference type="EMBL" id="KOB64416.1"/>
    </source>
</evidence>
<dbReference type="SUPFAM" id="SSF47565">
    <property type="entry name" value="Insect pheromone/odorant-binding proteins"/>
    <property type="match status" value="1"/>
</dbReference>
<feature type="non-terminal residue" evidence="1">
    <location>
        <position position="107"/>
    </location>
</feature>
<dbReference type="InterPro" id="IPR036728">
    <property type="entry name" value="PBP_GOBP_sf"/>
</dbReference>
<dbReference type="CDD" id="cd23992">
    <property type="entry name" value="PBP_GOBP"/>
    <property type="match status" value="1"/>
</dbReference>
<keyword evidence="2" id="KW-1185">Reference proteome</keyword>
<organism evidence="1 2">
    <name type="scientific">Operophtera brumata</name>
    <name type="common">Winter moth</name>
    <name type="synonym">Phalaena brumata</name>
    <dbReference type="NCBI Taxonomy" id="104452"/>
    <lineage>
        <taxon>Eukaryota</taxon>
        <taxon>Metazoa</taxon>
        <taxon>Ecdysozoa</taxon>
        <taxon>Arthropoda</taxon>
        <taxon>Hexapoda</taxon>
        <taxon>Insecta</taxon>
        <taxon>Pterygota</taxon>
        <taxon>Neoptera</taxon>
        <taxon>Endopterygota</taxon>
        <taxon>Lepidoptera</taxon>
        <taxon>Glossata</taxon>
        <taxon>Ditrysia</taxon>
        <taxon>Geometroidea</taxon>
        <taxon>Geometridae</taxon>
        <taxon>Larentiinae</taxon>
        <taxon>Operophtera</taxon>
    </lineage>
</organism>
<name>A0A0L7KMU8_OPEBR</name>
<dbReference type="InterPro" id="IPR006170">
    <property type="entry name" value="PBP/GOBP"/>
</dbReference>
<protein>
    <submittedName>
        <fullName evidence="1">Odorant binding protein</fullName>
    </submittedName>
</protein>
<evidence type="ECO:0000313" key="2">
    <source>
        <dbReference type="Proteomes" id="UP000037510"/>
    </source>
</evidence>
<proteinExistence type="predicted"/>